<evidence type="ECO:0000313" key="1">
    <source>
        <dbReference type="EMBL" id="MBA0583153.1"/>
    </source>
</evidence>
<name>A0A7J8P1S7_GOSRA</name>
<comment type="caution">
    <text evidence="1">The sequence shown here is derived from an EMBL/GenBank/DDBJ whole genome shotgun (WGS) entry which is preliminary data.</text>
</comment>
<reference evidence="1 2" key="1">
    <citation type="journal article" date="2019" name="Genome Biol. Evol.">
        <title>Insights into the evolution of the New World diploid cottons (Gossypium, subgenus Houzingenia) based on genome sequencing.</title>
        <authorList>
            <person name="Grover C.E."/>
            <person name="Arick M.A. 2nd"/>
            <person name="Thrash A."/>
            <person name="Conover J.L."/>
            <person name="Sanders W.S."/>
            <person name="Peterson D.G."/>
            <person name="Frelichowski J.E."/>
            <person name="Scheffler J.A."/>
            <person name="Scheffler B.E."/>
            <person name="Wendel J.F."/>
        </authorList>
    </citation>
    <scope>NUCLEOTIDE SEQUENCE [LARGE SCALE GENOMIC DNA]</scope>
    <source>
        <strain evidence="1">8</strain>
        <tissue evidence="1">Leaf</tissue>
    </source>
</reference>
<proteinExistence type="predicted"/>
<dbReference type="Proteomes" id="UP000593578">
    <property type="component" value="Unassembled WGS sequence"/>
</dbReference>
<sequence length="16" mass="1920">MEPLKLTQVMLQQVVY</sequence>
<dbReference type="AlphaFoldDB" id="A0A7J8P1S7"/>
<dbReference type="EMBL" id="JABEZZ010000004">
    <property type="protein sequence ID" value="MBA0583153.1"/>
    <property type="molecule type" value="Genomic_DNA"/>
</dbReference>
<gene>
    <name evidence="1" type="ORF">Gorai_014024</name>
</gene>
<evidence type="ECO:0000313" key="2">
    <source>
        <dbReference type="Proteomes" id="UP000593578"/>
    </source>
</evidence>
<protein>
    <submittedName>
        <fullName evidence="1">Uncharacterized protein</fullName>
    </submittedName>
</protein>
<accession>A0A7J8P1S7</accession>
<organism evidence="1 2">
    <name type="scientific">Gossypium raimondii</name>
    <name type="common">Peruvian cotton</name>
    <name type="synonym">Gossypium klotzschianum subsp. raimondii</name>
    <dbReference type="NCBI Taxonomy" id="29730"/>
    <lineage>
        <taxon>Eukaryota</taxon>
        <taxon>Viridiplantae</taxon>
        <taxon>Streptophyta</taxon>
        <taxon>Embryophyta</taxon>
        <taxon>Tracheophyta</taxon>
        <taxon>Spermatophyta</taxon>
        <taxon>Magnoliopsida</taxon>
        <taxon>eudicotyledons</taxon>
        <taxon>Gunneridae</taxon>
        <taxon>Pentapetalae</taxon>
        <taxon>rosids</taxon>
        <taxon>malvids</taxon>
        <taxon>Malvales</taxon>
        <taxon>Malvaceae</taxon>
        <taxon>Malvoideae</taxon>
        <taxon>Gossypium</taxon>
    </lineage>
</organism>